<comment type="caution">
    <text evidence="1">The sequence shown here is derived from an EMBL/GenBank/DDBJ whole genome shotgun (WGS) entry which is preliminary data.</text>
</comment>
<accession>A0A4S4L8I8</accession>
<proteinExistence type="predicted"/>
<keyword evidence="2" id="KW-1185">Reference proteome</keyword>
<dbReference type="AlphaFoldDB" id="A0A4S4L8I8"/>
<gene>
    <name evidence="1" type="ORF">EW146_g9408</name>
</gene>
<dbReference type="Proteomes" id="UP000310158">
    <property type="component" value="Unassembled WGS sequence"/>
</dbReference>
<dbReference type="OrthoDB" id="2947222at2759"/>
<name>A0A4S4L8I8_9AGAM</name>
<evidence type="ECO:0000313" key="2">
    <source>
        <dbReference type="Proteomes" id="UP000310158"/>
    </source>
</evidence>
<organism evidence="1 2">
    <name type="scientific">Bondarzewia mesenterica</name>
    <dbReference type="NCBI Taxonomy" id="1095465"/>
    <lineage>
        <taxon>Eukaryota</taxon>
        <taxon>Fungi</taxon>
        <taxon>Dikarya</taxon>
        <taxon>Basidiomycota</taxon>
        <taxon>Agaricomycotina</taxon>
        <taxon>Agaricomycetes</taxon>
        <taxon>Russulales</taxon>
        <taxon>Bondarzewiaceae</taxon>
        <taxon>Bondarzewia</taxon>
    </lineage>
</organism>
<evidence type="ECO:0000313" key="1">
    <source>
        <dbReference type="EMBL" id="THH07148.1"/>
    </source>
</evidence>
<dbReference type="EMBL" id="SGPL01000805">
    <property type="protein sequence ID" value="THH07148.1"/>
    <property type="molecule type" value="Genomic_DNA"/>
</dbReference>
<sequence length="123" mass="14483">MMILGGYHISIPTARALNRVLGVQDADFEDHRMHWPIYDWLFDNGMVYVLVASHVWPDTSRGVPCVFFFTQFHEWRSDLQLPLKEGRDDLRVKDWLEKKDTMNVECGTLEDRYNITSLEPDHS</sequence>
<reference evidence="1 2" key="1">
    <citation type="submission" date="2019-02" db="EMBL/GenBank/DDBJ databases">
        <title>Genome sequencing of the rare red list fungi Bondarzewia mesenterica.</title>
        <authorList>
            <person name="Buettner E."/>
            <person name="Kellner H."/>
        </authorList>
    </citation>
    <scope>NUCLEOTIDE SEQUENCE [LARGE SCALE GENOMIC DNA]</scope>
    <source>
        <strain evidence="1 2">DSM 108281</strain>
    </source>
</reference>
<protein>
    <submittedName>
        <fullName evidence="1">Uncharacterized protein</fullName>
    </submittedName>
</protein>